<feature type="domain" description="SAP" evidence="2">
    <location>
        <begin position="210"/>
        <end position="244"/>
    </location>
</feature>
<feature type="compositionally biased region" description="Acidic residues" evidence="1">
    <location>
        <begin position="97"/>
        <end position="116"/>
    </location>
</feature>
<feature type="compositionally biased region" description="Polar residues" evidence="1">
    <location>
        <begin position="317"/>
        <end position="327"/>
    </location>
</feature>
<feature type="region of interest" description="Disordered" evidence="1">
    <location>
        <begin position="634"/>
        <end position="663"/>
    </location>
</feature>
<feature type="region of interest" description="Disordered" evidence="1">
    <location>
        <begin position="438"/>
        <end position="488"/>
    </location>
</feature>
<feature type="compositionally biased region" description="Polar residues" evidence="1">
    <location>
        <begin position="504"/>
        <end position="514"/>
    </location>
</feature>
<gene>
    <name evidence="3" type="ORF">RMAR00112_LOCUS34272</name>
</gene>
<feature type="compositionally biased region" description="Basic residues" evidence="1">
    <location>
        <begin position="642"/>
        <end position="651"/>
    </location>
</feature>
<proteinExistence type="predicted"/>
<feature type="region of interest" description="Disordered" evidence="1">
    <location>
        <begin position="704"/>
        <end position="731"/>
    </location>
</feature>
<dbReference type="InterPro" id="IPR003034">
    <property type="entry name" value="SAP_dom"/>
</dbReference>
<dbReference type="Gene3D" id="1.10.720.30">
    <property type="entry name" value="SAP domain"/>
    <property type="match status" value="1"/>
</dbReference>
<dbReference type="InterPro" id="IPR036361">
    <property type="entry name" value="SAP_dom_sf"/>
</dbReference>
<evidence type="ECO:0000313" key="3">
    <source>
        <dbReference type="EMBL" id="CAE0066200.1"/>
    </source>
</evidence>
<feature type="compositionally biased region" description="Polar residues" evidence="1">
    <location>
        <begin position="704"/>
        <end position="720"/>
    </location>
</feature>
<feature type="compositionally biased region" description="Polar residues" evidence="1">
    <location>
        <begin position="180"/>
        <end position="198"/>
    </location>
</feature>
<dbReference type="AlphaFoldDB" id="A0A7S3A9T7"/>
<evidence type="ECO:0000256" key="1">
    <source>
        <dbReference type="SAM" id="MobiDB-lite"/>
    </source>
</evidence>
<feature type="region of interest" description="Disordered" evidence="1">
    <location>
        <begin position="316"/>
        <end position="338"/>
    </location>
</feature>
<organism evidence="3">
    <name type="scientific">Rhodosorus marinus</name>
    <dbReference type="NCBI Taxonomy" id="101924"/>
    <lineage>
        <taxon>Eukaryota</taxon>
        <taxon>Rhodophyta</taxon>
        <taxon>Stylonematophyceae</taxon>
        <taxon>Stylonematales</taxon>
        <taxon>Stylonemataceae</taxon>
        <taxon>Rhodosorus</taxon>
    </lineage>
</organism>
<dbReference type="EMBL" id="HBHW01044138">
    <property type="protein sequence ID" value="CAE0066200.1"/>
    <property type="molecule type" value="Transcribed_RNA"/>
</dbReference>
<feature type="compositionally biased region" description="Polar residues" evidence="1">
    <location>
        <begin position="438"/>
        <end position="448"/>
    </location>
</feature>
<feature type="region of interest" description="Disordered" evidence="1">
    <location>
        <begin position="1"/>
        <end position="198"/>
    </location>
</feature>
<protein>
    <recommendedName>
        <fullName evidence="2">SAP domain-containing protein</fullName>
    </recommendedName>
</protein>
<feature type="compositionally biased region" description="Basic and acidic residues" evidence="1">
    <location>
        <begin position="154"/>
        <end position="170"/>
    </location>
</feature>
<accession>A0A7S3A9T7</accession>
<feature type="compositionally biased region" description="Basic and acidic residues" evidence="1">
    <location>
        <begin position="328"/>
        <end position="337"/>
    </location>
</feature>
<dbReference type="SMART" id="SM00513">
    <property type="entry name" value="SAP"/>
    <property type="match status" value="1"/>
</dbReference>
<name>A0A7S3A9T7_9RHOD</name>
<dbReference type="PROSITE" id="PS50800">
    <property type="entry name" value="SAP"/>
    <property type="match status" value="1"/>
</dbReference>
<evidence type="ECO:0000259" key="2">
    <source>
        <dbReference type="PROSITE" id="PS50800"/>
    </source>
</evidence>
<feature type="compositionally biased region" description="Basic and acidic residues" evidence="1">
    <location>
        <begin position="134"/>
        <end position="144"/>
    </location>
</feature>
<feature type="region of interest" description="Disordered" evidence="1">
    <location>
        <begin position="503"/>
        <end position="573"/>
    </location>
</feature>
<reference evidence="3" key="1">
    <citation type="submission" date="2021-01" db="EMBL/GenBank/DDBJ databases">
        <authorList>
            <person name="Corre E."/>
            <person name="Pelletier E."/>
            <person name="Niang G."/>
            <person name="Scheremetjew M."/>
            <person name="Finn R."/>
            <person name="Kale V."/>
            <person name="Holt S."/>
            <person name="Cochrane G."/>
            <person name="Meng A."/>
            <person name="Brown T."/>
            <person name="Cohen L."/>
        </authorList>
    </citation>
    <scope>NUCLEOTIDE SEQUENCE</scope>
    <source>
        <strain evidence="3">CCMP 769</strain>
    </source>
</reference>
<sequence length="847" mass="93804">MSTASGEPAAAPPSSPLANEELEEEGVRADIGVFADDRVGQIEDTADENGSIHREEDDVDEDPFTDRPHGILARTFKKIITGVLRSVPSTPARGGDDSDGEAGETPEEGEERDDNGDAPPEAAEVERISAPTEEAVKVDERKNLDLLPMALRTRSRDRDPVSSKELRSVKETTPAAHQRTGMSVTHSQDSRPGSVRTENINLEDLDSIEVDRLTYKQLQHVCKHHKLVANGKKVVLRQRLKNYINKQRKVDHMSTRNTEQEIREVSPKVAVDQAFHGRYEEDGMSRVDTSGPAKILRPMTTRKRTRDVGSIEPVITGENSIQKSQDGTVREDNKDPQGDLIGSGLNYVVEISSAVKRQRKSITASEFEVFTRVLLDGVHSEDRDQAVDTLNKLYQKASPTPRKQKLSVEDAHALTKEHELSTGEALAQHATQMDTQMLTGEGQSSLPPSSAERLKGRPKTLQPRTRHVEQMVTQQRASPKKKPTVESREEMIDAVSPVEFEFRTPTSQRQNVPSSIAPIVSEANVSPRPGPRILKSSETAEPEATPVKSTQDGYPGGHAEKARFSNSRRTPRKTAGNIVEEFLQSSSTFIPKSADRAGEVVQVTGNQHKVQLLTRNLRLLFTEANGFVDGGFTFEKGTSARGPRRSRRRPPSRVSLGQWRKKTEIREPEHVQYSDLRGSYMSPVSKEVVFSASSKRIMASLEKLSTPQVGSKRSRTTNFGEGSGPYTEPKMQTRRELSNKPLQPGALFINSPVDEDEREQVAEESVHVHEAEPESRLQRIRRQAMMRIAENKATAVNAKPIYVPEPDEPDEARDKLAEALKQKSEKPAANMVGSAGLNCELSHANGI</sequence>